<comment type="cofactor">
    <cofactor evidence="1">
        <name>Mg(2+)</name>
        <dbReference type="ChEBI" id="CHEBI:18420"/>
    </cofactor>
</comment>
<dbReference type="eggNOG" id="COG0618">
    <property type="taxonomic scope" value="Bacteria"/>
</dbReference>
<dbReference type="SUPFAM" id="SSF64182">
    <property type="entry name" value="DHH phosphoesterases"/>
    <property type="match status" value="1"/>
</dbReference>
<dbReference type="Pfam" id="PF02272">
    <property type="entry name" value="DHHA1"/>
    <property type="match status" value="1"/>
</dbReference>
<evidence type="ECO:0000259" key="10">
    <source>
        <dbReference type="PROSITE" id="PS51371"/>
    </source>
</evidence>
<comment type="similarity">
    <text evidence="2">Belongs to the tRNA nucleotidyltransferase/poly(A) polymerase family.</text>
</comment>
<dbReference type="Proteomes" id="UP000009222">
    <property type="component" value="Chromosome"/>
</dbReference>
<dbReference type="Gene3D" id="3.90.1640.10">
    <property type="entry name" value="inorganic pyrophosphatase (n-terminal core)"/>
    <property type="match status" value="1"/>
</dbReference>
<keyword evidence="12" id="KW-1185">Reference proteome</keyword>
<keyword evidence="7" id="KW-0460">Magnesium</keyword>
<dbReference type="InterPro" id="IPR046342">
    <property type="entry name" value="CBS_dom_sf"/>
</dbReference>
<dbReference type="SMART" id="SM00116">
    <property type="entry name" value="CBS"/>
    <property type="match status" value="2"/>
</dbReference>
<dbReference type="HOGENOM" id="CLU_634182_0_0_12"/>
<dbReference type="Pfam" id="PF00571">
    <property type="entry name" value="CBS"/>
    <property type="match status" value="2"/>
</dbReference>
<dbReference type="InterPro" id="IPR038763">
    <property type="entry name" value="DHH_sf"/>
</dbReference>
<dbReference type="GO" id="GO:0016779">
    <property type="term" value="F:nucleotidyltransferase activity"/>
    <property type="evidence" value="ECO:0007669"/>
    <property type="project" value="UniProtKB-KW"/>
</dbReference>
<reference evidence="11 12" key="2">
    <citation type="journal article" date="2011" name="ISME J.">
        <title>RNA-seq reveals cooperative metabolic interactions between two termite-gut spirochete species in co-culture.</title>
        <authorList>
            <person name="Rosenthal A.Z."/>
            <person name="Matson E.G."/>
            <person name="Eldar A."/>
            <person name="Leadbetter J.R."/>
        </authorList>
    </citation>
    <scope>NUCLEOTIDE SEQUENCE [LARGE SCALE GENOMIC DNA]</scope>
    <source>
        <strain evidence="12">ATCC BAA-888 / DSM 13862 / ZAS-9</strain>
    </source>
</reference>
<keyword evidence="4 11" id="KW-0548">Nucleotidyltransferase</keyword>
<dbReference type="SUPFAM" id="SSF54631">
    <property type="entry name" value="CBS-domain pair"/>
    <property type="match status" value="1"/>
</dbReference>
<keyword evidence="6" id="KW-0547">Nucleotide-binding</keyword>
<evidence type="ECO:0000256" key="1">
    <source>
        <dbReference type="ARBA" id="ARBA00001946"/>
    </source>
</evidence>
<dbReference type="InParanoid" id="F5YER7"/>
<evidence type="ECO:0000256" key="7">
    <source>
        <dbReference type="ARBA" id="ARBA00022842"/>
    </source>
</evidence>
<keyword evidence="11" id="KW-0808">Transferase</keyword>
<dbReference type="PROSITE" id="PS51371">
    <property type="entry name" value="CBS"/>
    <property type="match status" value="2"/>
</dbReference>
<dbReference type="Gene3D" id="3.10.580.10">
    <property type="entry name" value="CBS-domain"/>
    <property type="match status" value="1"/>
</dbReference>
<evidence type="ECO:0000313" key="11">
    <source>
        <dbReference type="EMBL" id="AEF80092.1"/>
    </source>
</evidence>
<evidence type="ECO:0000256" key="2">
    <source>
        <dbReference type="ARBA" id="ARBA00007265"/>
    </source>
</evidence>
<keyword evidence="5" id="KW-0479">Metal-binding</keyword>
<dbReference type="InterPro" id="IPR003156">
    <property type="entry name" value="DHHA1_dom"/>
</dbReference>
<feature type="domain" description="CBS" evidence="10">
    <location>
        <begin position="387"/>
        <end position="443"/>
    </location>
</feature>
<keyword evidence="8" id="KW-0694">RNA-binding</keyword>
<dbReference type="InterPro" id="IPR001667">
    <property type="entry name" value="DDH_dom"/>
</dbReference>
<dbReference type="Pfam" id="PF01368">
    <property type="entry name" value="DHH"/>
    <property type="match status" value="1"/>
</dbReference>
<organism evidence="11 12">
    <name type="scientific">Leadbettera azotonutricia (strain ATCC BAA-888 / DSM 13862 / ZAS-9)</name>
    <name type="common">Treponema azotonutricium</name>
    <dbReference type="NCBI Taxonomy" id="545695"/>
    <lineage>
        <taxon>Bacteria</taxon>
        <taxon>Pseudomonadati</taxon>
        <taxon>Spirochaetota</taxon>
        <taxon>Spirochaetia</taxon>
        <taxon>Spirochaetales</taxon>
        <taxon>Breznakiellaceae</taxon>
        <taxon>Leadbettera</taxon>
    </lineage>
</organism>
<dbReference type="Gene3D" id="3.10.310.30">
    <property type="match status" value="1"/>
</dbReference>
<accession>F5YER7</accession>
<reference evidence="12" key="1">
    <citation type="submission" date="2009-12" db="EMBL/GenBank/DDBJ databases">
        <title>Complete sequence of Treponema azotonutricium strain ZAS-9.</title>
        <authorList>
            <person name="Tetu S.G."/>
            <person name="Matson E."/>
            <person name="Ren Q."/>
            <person name="Seshadri R."/>
            <person name="Elbourne L."/>
            <person name="Hassan K.A."/>
            <person name="Durkin A."/>
            <person name="Radune D."/>
            <person name="Mohamoud Y."/>
            <person name="Shay R."/>
            <person name="Jin S."/>
            <person name="Zhang X."/>
            <person name="Lucey K."/>
            <person name="Ballor N.R."/>
            <person name="Ottesen E."/>
            <person name="Rosenthal R."/>
            <person name="Allen A."/>
            <person name="Leadbetter J.R."/>
            <person name="Paulsen I.T."/>
        </authorList>
    </citation>
    <scope>NUCLEOTIDE SEQUENCE [LARGE SCALE GENOMIC DNA]</scope>
    <source>
        <strain evidence="12">ATCC BAA-888 / DSM 13862 / ZAS-9</strain>
    </source>
</reference>
<keyword evidence="3" id="KW-0819">tRNA processing</keyword>
<dbReference type="GO" id="GO:0008033">
    <property type="term" value="P:tRNA processing"/>
    <property type="evidence" value="ECO:0007669"/>
    <property type="project" value="UniProtKB-KW"/>
</dbReference>
<dbReference type="InterPro" id="IPR052390">
    <property type="entry name" value="tRNA_nt/polyA_polymerase"/>
</dbReference>
<dbReference type="STRING" id="545695.TREAZ_1438"/>
<evidence type="ECO:0000256" key="9">
    <source>
        <dbReference type="PROSITE-ProRule" id="PRU00703"/>
    </source>
</evidence>
<dbReference type="EMBL" id="CP001841">
    <property type="protein sequence ID" value="AEF80092.1"/>
    <property type="molecule type" value="Genomic_DNA"/>
</dbReference>
<keyword evidence="9" id="KW-0129">CBS domain</keyword>
<name>F5YER7_LEAAZ</name>
<dbReference type="GO" id="GO:0003723">
    <property type="term" value="F:RNA binding"/>
    <property type="evidence" value="ECO:0007669"/>
    <property type="project" value="UniProtKB-KW"/>
</dbReference>
<evidence type="ECO:0000313" key="12">
    <source>
        <dbReference type="Proteomes" id="UP000009222"/>
    </source>
</evidence>
<evidence type="ECO:0000256" key="5">
    <source>
        <dbReference type="ARBA" id="ARBA00022723"/>
    </source>
</evidence>
<proteinExistence type="inferred from homology"/>
<evidence type="ECO:0000256" key="4">
    <source>
        <dbReference type="ARBA" id="ARBA00022695"/>
    </source>
</evidence>
<dbReference type="GO" id="GO:0000166">
    <property type="term" value="F:nucleotide binding"/>
    <property type="evidence" value="ECO:0007669"/>
    <property type="project" value="UniProtKB-KW"/>
</dbReference>
<feature type="domain" description="CBS" evidence="10">
    <location>
        <begin position="324"/>
        <end position="381"/>
    </location>
</feature>
<evidence type="ECO:0000256" key="3">
    <source>
        <dbReference type="ARBA" id="ARBA00022694"/>
    </source>
</evidence>
<evidence type="ECO:0000256" key="6">
    <source>
        <dbReference type="ARBA" id="ARBA00022741"/>
    </source>
</evidence>
<gene>
    <name evidence="11" type="ordered locus">TREAZ_1438</name>
</gene>
<dbReference type="eggNOG" id="COG0517">
    <property type="taxonomic scope" value="Bacteria"/>
</dbReference>
<evidence type="ECO:0000256" key="8">
    <source>
        <dbReference type="ARBA" id="ARBA00022884"/>
    </source>
</evidence>
<sequence>MKDGKIHNMNVAFGHTNTDLDCLGSLILIKKLFPDFRLVKSRLIHPAAQSLYYLYEGYFDFLNPKDLMDEQIDNIIIVDTCTADRVNEYFGNIRNSSPSIRIFDHHHAANCDILGASLEKGNFGANTSFLGKLAMKQGITLLPEEATIALTGIYADTGRLIYENVSREDFEVAAWLFDMGASLKLVKSFLETIKEDDQILLLNQLLLSVEQFNIQGHVILISNFELDENIPGLAAIVEKIMDIENPDAYFAIFSIKKSKTILLITRSQKEKIDLHELLQPYGGGGHHLAASAKISNREGPEFKEEFLAYLEKSLAPATRAKDIMKSPVHAITENMSLLEASLFLEKVELTSMPVVNDSGTPTGFISLRDIMKGRKANSMKSPVRAYMSKPVIFSNSSITMREIERIFFKHHIGHLPIVEEGELVGIVTRWDYLEYRKRTADDRRTPE</sequence>
<dbReference type="AlphaFoldDB" id="F5YER7"/>
<dbReference type="InterPro" id="IPR000644">
    <property type="entry name" value="CBS_dom"/>
</dbReference>
<protein>
    <submittedName>
        <fullName evidence="11">Putative polynucleotide adenylyltransferase region</fullName>
    </submittedName>
</protein>
<dbReference type="KEGG" id="taz:TREAZ_1438"/>
<dbReference type="GO" id="GO:0046872">
    <property type="term" value="F:metal ion binding"/>
    <property type="evidence" value="ECO:0007669"/>
    <property type="project" value="UniProtKB-KW"/>
</dbReference>
<dbReference type="PANTHER" id="PTHR47788:SF1">
    <property type="entry name" value="A-ADDING TRNA NUCLEOTIDYLTRANSFERASE"/>
    <property type="match status" value="1"/>
</dbReference>
<dbReference type="PANTHER" id="PTHR47788">
    <property type="entry name" value="POLYA POLYMERASE"/>
    <property type="match status" value="1"/>
</dbReference>